<evidence type="ECO:0000313" key="3">
    <source>
        <dbReference type="Proteomes" id="UP000316304"/>
    </source>
</evidence>
<dbReference type="EMBL" id="SJPT01000006">
    <property type="protein sequence ID" value="TWU21429.1"/>
    <property type="molecule type" value="Genomic_DNA"/>
</dbReference>
<gene>
    <name evidence="2" type="ORF">Pla52o_36140</name>
</gene>
<organism evidence="2 3">
    <name type="scientific">Novipirellula galeiformis</name>
    <dbReference type="NCBI Taxonomy" id="2528004"/>
    <lineage>
        <taxon>Bacteria</taxon>
        <taxon>Pseudomonadati</taxon>
        <taxon>Planctomycetota</taxon>
        <taxon>Planctomycetia</taxon>
        <taxon>Pirellulales</taxon>
        <taxon>Pirellulaceae</taxon>
        <taxon>Novipirellula</taxon>
    </lineage>
</organism>
<reference evidence="2 3" key="1">
    <citation type="submission" date="2019-02" db="EMBL/GenBank/DDBJ databases">
        <title>Deep-cultivation of Planctomycetes and their phenomic and genomic characterization uncovers novel biology.</title>
        <authorList>
            <person name="Wiegand S."/>
            <person name="Jogler M."/>
            <person name="Boedeker C."/>
            <person name="Pinto D."/>
            <person name="Vollmers J."/>
            <person name="Rivas-Marin E."/>
            <person name="Kohn T."/>
            <person name="Peeters S.H."/>
            <person name="Heuer A."/>
            <person name="Rast P."/>
            <person name="Oberbeckmann S."/>
            <person name="Bunk B."/>
            <person name="Jeske O."/>
            <person name="Meyerdierks A."/>
            <person name="Storesund J.E."/>
            <person name="Kallscheuer N."/>
            <person name="Luecker S."/>
            <person name="Lage O.M."/>
            <person name="Pohl T."/>
            <person name="Merkel B.J."/>
            <person name="Hornburger P."/>
            <person name="Mueller R.-W."/>
            <person name="Bruemmer F."/>
            <person name="Labrenz M."/>
            <person name="Spormann A.M."/>
            <person name="Op Den Camp H."/>
            <person name="Overmann J."/>
            <person name="Amann R."/>
            <person name="Jetten M.S.M."/>
            <person name="Mascher T."/>
            <person name="Medema M.H."/>
            <person name="Devos D.P."/>
            <person name="Kaster A.-K."/>
            <person name="Ovreas L."/>
            <person name="Rohde M."/>
            <person name="Galperin M.Y."/>
            <person name="Jogler C."/>
        </authorList>
    </citation>
    <scope>NUCLEOTIDE SEQUENCE [LARGE SCALE GENOMIC DNA]</scope>
    <source>
        <strain evidence="2 3">Pla52o</strain>
    </source>
</reference>
<dbReference type="Proteomes" id="UP000316304">
    <property type="component" value="Unassembled WGS sequence"/>
</dbReference>
<feature type="region of interest" description="Disordered" evidence="1">
    <location>
        <begin position="1"/>
        <end position="29"/>
    </location>
</feature>
<proteinExistence type="predicted"/>
<dbReference type="AlphaFoldDB" id="A0A5C6CF45"/>
<protein>
    <submittedName>
        <fullName evidence="2">Uncharacterized protein</fullName>
    </submittedName>
</protein>
<keyword evidence="3" id="KW-1185">Reference proteome</keyword>
<evidence type="ECO:0000313" key="2">
    <source>
        <dbReference type="EMBL" id="TWU21429.1"/>
    </source>
</evidence>
<name>A0A5C6CF45_9BACT</name>
<evidence type="ECO:0000256" key="1">
    <source>
        <dbReference type="SAM" id="MobiDB-lite"/>
    </source>
</evidence>
<comment type="caution">
    <text evidence="2">The sequence shown here is derived from an EMBL/GenBank/DDBJ whole genome shotgun (WGS) entry which is preliminary data.</text>
</comment>
<accession>A0A5C6CF45</accession>
<sequence>MGLACGFPPQENEEKNDTQSPNGAVLTNQGFRAAPLGLSASFRKKPQGCTLG</sequence>
<feature type="compositionally biased region" description="Polar residues" evidence="1">
    <location>
        <begin position="18"/>
        <end position="29"/>
    </location>
</feature>